<gene>
    <name evidence="9" type="ORF">ACFFF6_07475</name>
</gene>
<dbReference type="EMBL" id="JBHLSV010000007">
    <property type="protein sequence ID" value="MFC0673792.1"/>
    <property type="molecule type" value="Genomic_DNA"/>
</dbReference>
<dbReference type="Proteomes" id="UP001589793">
    <property type="component" value="Unassembled WGS sequence"/>
</dbReference>
<feature type="compositionally biased region" description="Low complexity" evidence="6">
    <location>
        <begin position="243"/>
        <end position="252"/>
    </location>
</feature>
<keyword evidence="2" id="KW-1003">Cell membrane</keyword>
<dbReference type="PANTHER" id="PTHR43124">
    <property type="entry name" value="PURINE EFFLUX PUMP PBUE"/>
    <property type="match status" value="1"/>
</dbReference>
<feature type="transmembrane region" description="Helical" evidence="7">
    <location>
        <begin position="215"/>
        <end position="235"/>
    </location>
</feature>
<name>A0ABV6R9X9_9MICO</name>
<feature type="transmembrane region" description="Helical" evidence="7">
    <location>
        <begin position="88"/>
        <end position="109"/>
    </location>
</feature>
<feature type="domain" description="Major facilitator superfamily (MFS) profile" evidence="8">
    <location>
        <begin position="20"/>
        <end position="264"/>
    </location>
</feature>
<dbReference type="InterPro" id="IPR036259">
    <property type="entry name" value="MFS_trans_sf"/>
</dbReference>
<evidence type="ECO:0000313" key="10">
    <source>
        <dbReference type="Proteomes" id="UP001589793"/>
    </source>
</evidence>
<feature type="transmembrane region" description="Helical" evidence="7">
    <location>
        <begin position="115"/>
        <end position="136"/>
    </location>
</feature>
<evidence type="ECO:0000256" key="4">
    <source>
        <dbReference type="ARBA" id="ARBA00022989"/>
    </source>
</evidence>
<keyword evidence="3 7" id="KW-0812">Transmembrane</keyword>
<evidence type="ECO:0000256" key="3">
    <source>
        <dbReference type="ARBA" id="ARBA00022692"/>
    </source>
</evidence>
<keyword evidence="4 7" id="KW-1133">Transmembrane helix</keyword>
<evidence type="ECO:0000256" key="6">
    <source>
        <dbReference type="SAM" id="MobiDB-lite"/>
    </source>
</evidence>
<keyword evidence="5 7" id="KW-0472">Membrane</keyword>
<dbReference type="InterPro" id="IPR011701">
    <property type="entry name" value="MFS"/>
</dbReference>
<evidence type="ECO:0000313" key="9">
    <source>
        <dbReference type="EMBL" id="MFC0673792.1"/>
    </source>
</evidence>
<accession>A0ABV6R9X9</accession>
<feature type="transmembrane region" description="Helical" evidence="7">
    <location>
        <begin position="172"/>
        <end position="194"/>
    </location>
</feature>
<feature type="region of interest" description="Disordered" evidence="6">
    <location>
        <begin position="243"/>
        <end position="264"/>
    </location>
</feature>
<dbReference type="PANTHER" id="PTHR43124:SF10">
    <property type="entry name" value="PURINE EFFLUX PUMP PBUE"/>
    <property type="match status" value="1"/>
</dbReference>
<evidence type="ECO:0000259" key="8">
    <source>
        <dbReference type="PROSITE" id="PS50850"/>
    </source>
</evidence>
<reference evidence="9 10" key="1">
    <citation type="submission" date="2024-09" db="EMBL/GenBank/DDBJ databases">
        <authorList>
            <person name="Sun Q."/>
            <person name="Mori K."/>
        </authorList>
    </citation>
    <scope>NUCLEOTIDE SEQUENCE [LARGE SCALE GENOMIC DNA]</scope>
    <source>
        <strain evidence="9 10">CICC 10874</strain>
    </source>
</reference>
<protein>
    <submittedName>
        <fullName evidence="9">MFS transporter</fullName>
    </submittedName>
</protein>
<evidence type="ECO:0000256" key="2">
    <source>
        <dbReference type="ARBA" id="ARBA00022475"/>
    </source>
</evidence>
<keyword evidence="10" id="KW-1185">Reference proteome</keyword>
<organism evidence="9 10">
    <name type="scientific">Brachybacterium hainanense</name>
    <dbReference type="NCBI Taxonomy" id="1541174"/>
    <lineage>
        <taxon>Bacteria</taxon>
        <taxon>Bacillati</taxon>
        <taxon>Actinomycetota</taxon>
        <taxon>Actinomycetes</taxon>
        <taxon>Micrococcales</taxon>
        <taxon>Dermabacteraceae</taxon>
        <taxon>Brachybacterium</taxon>
    </lineage>
</organism>
<evidence type="ECO:0000256" key="5">
    <source>
        <dbReference type="ARBA" id="ARBA00023136"/>
    </source>
</evidence>
<dbReference type="InterPro" id="IPR050189">
    <property type="entry name" value="MFS_Efflux_Transporters"/>
</dbReference>
<comment type="subcellular location">
    <subcellularLocation>
        <location evidence="1">Cell membrane</location>
        <topology evidence="1">Multi-pass membrane protein</topology>
    </subcellularLocation>
</comment>
<feature type="transmembrane region" description="Helical" evidence="7">
    <location>
        <begin position="56"/>
        <end position="81"/>
    </location>
</feature>
<dbReference type="Gene3D" id="1.20.1250.20">
    <property type="entry name" value="MFS general substrate transporter like domains"/>
    <property type="match status" value="1"/>
</dbReference>
<comment type="caution">
    <text evidence="9">The sequence shown here is derived from an EMBL/GenBank/DDBJ whole genome shotgun (WGS) entry which is preliminary data.</text>
</comment>
<dbReference type="SUPFAM" id="SSF103473">
    <property type="entry name" value="MFS general substrate transporter"/>
    <property type="match status" value="1"/>
</dbReference>
<dbReference type="PROSITE" id="PS50850">
    <property type="entry name" value="MFS"/>
    <property type="match status" value="1"/>
</dbReference>
<feature type="transmembrane region" description="Helical" evidence="7">
    <location>
        <begin position="148"/>
        <end position="166"/>
    </location>
</feature>
<evidence type="ECO:0000256" key="1">
    <source>
        <dbReference type="ARBA" id="ARBA00004651"/>
    </source>
</evidence>
<dbReference type="InterPro" id="IPR020846">
    <property type="entry name" value="MFS_dom"/>
</dbReference>
<dbReference type="Pfam" id="PF07690">
    <property type="entry name" value="MFS_1"/>
    <property type="match status" value="1"/>
</dbReference>
<proteinExistence type="predicted"/>
<evidence type="ECO:0000256" key="7">
    <source>
        <dbReference type="SAM" id="Phobius"/>
    </source>
</evidence>
<sequence>MPAAVSPSSPSRPAGVPHLLSSGFVLGAFTLGTSENVVAGILPRLAEGLTAPVSDVGLLVTAYAGAAVIAGPALALLTAAVPLRRLTIAALLVYAAGTVLAMLAPSFAVLMAARILTGAVHTSVLVAFLLTALGLAREGEQGRTVGRITLGLGVATVIGVPVGNALAELLGWRWAFALIAVLIGLALVIVLAVFPEDPGPRGESGWRSLRVLARGTVLGGVAMTAMAGLGAMAPWRPCCSSTVPPVSPGTSSADGSPIAVSPGP</sequence>
<dbReference type="RefSeq" id="WP_376979640.1">
    <property type="nucleotide sequence ID" value="NZ_JBHLSV010000007.1"/>
</dbReference>